<keyword evidence="3" id="KW-0812">Transmembrane</keyword>
<keyword evidence="6" id="KW-0472">Membrane</keyword>
<dbReference type="GO" id="GO:0000139">
    <property type="term" value="C:Golgi membrane"/>
    <property type="evidence" value="ECO:0007669"/>
    <property type="project" value="UniProtKB-SubCell"/>
</dbReference>
<dbReference type="SMART" id="SM01404">
    <property type="entry name" value="CIMR"/>
    <property type="match status" value="1"/>
</dbReference>
<dbReference type="GO" id="GO:0007041">
    <property type="term" value="P:lysosomal transport"/>
    <property type="evidence" value="ECO:0007669"/>
    <property type="project" value="InterPro"/>
</dbReference>
<comment type="caution">
    <text evidence="9">The sequence shown here is derived from an EMBL/GenBank/DDBJ whole genome shotgun (WGS) entry which is preliminary data.</text>
</comment>
<name>A0A7J7IWT7_BUGNE</name>
<gene>
    <name evidence="9" type="ORF">EB796_023813</name>
</gene>
<dbReference type="InterPro" id="IPR044865">
    <property type="entry name" value="MRH_dom"/>
</dbReference>
<keyword evidence="5" id="KW-1133">Transmembrane helix</keyword>
<keyword evidence="4" id="KW-0732">Signal</keyword>
<comment type="subcellular location">
    <subcellularLocation>
        <location evidence="1">Endomembrane system</location>
    </subcellularLocation>
</comment>
<dbReference type="PANTHER" id="PTHR15071:SF0">
    <property type="entry name" value="MANNOSE 6-PHOSPHATE RECEPTOR-LIKE PROTEIN 1"/>
    <property type="match status" value="1"/>
</dbReference>
<keyword evidence="2" id="KW-0813">Transport</keyword>
<evidence type="ECO:0000256" key="7">
    <source>
        <dbReference type="ARBA" id="ARBA00023157"/>
    </source>
</evidence>
<dbReference type="EMBL" id="VXIV02003353">
    <property type="protein sequence ID" value="KAF6017874.1"/>
    <property type="molecule type" value="Genomic_DNA"/>
</dbReference>
<dbReference type="Pfam" id="PF00878">
    <property type="entry name" value="CIMR"/>
    <property type="match status" value="1"/>
</dbReference>
<dbReference type="InterPro" id="IPR009011">
    <property type="entry name" value="Man6P_isomerase_rcpt-bd_dom_sf"/>
</dbReference>
<feature type="domain" description="MRH" evidence="8">
    <location>
        <begin position="166"/>
        <end position="292"/>
    </location>
</feature>
<evidence type="ECO:0000256" key="1">
    <source>
        <dbReference type="ARBA" id="ARBA00004308"/>
    </source>
</evidence>
<reference evidence="9" key="1">
    <citation type="submission" date="2020-06" db="EMBL/GenBank/DDBJ databases">
        <title>Draft genome of Bugula neritina, a colonial animal packing powerful symbionts and potential medicines.</title>
        <authorList>
            <person name="Rayko M."/>
        </authorList>
    </citation>
    <scope>NUCLEOTIDE SEQUENCE [LARGE SCALE GENOMIC DNA]</scope>
    <source>
        <strain evidence="9">Kwan_BN1</strain>
    </source>
</reference>
<dbReference type="AlphaFoldDB" id="A0A7J7IWT7"/>
<dbReference type="Proteomes" id="UP000593567">
    <property type="component" value="Unassembled WGS sequence"/>
</dbReference>
<evidence type="ECO:0000256" key="3">
    <source>
        <dbReference type="ARBA" id="ARBA00022692"/>
    </source>
</evidence>
<keyword evidence="10" id="KW-1185">Reference proteome</keyword>
<evidence type="ECO:0000256" key="6">
    <source>
        <dbReference type="ARBA" id="ARBA00023136"/>
    </source>
</evidence>
<evidence type="ECO:0000313" key="10">
    <source>
        <dbReference type="Proteomes" id="UP000593567"/>
    </source>
</evidence>
<evidence type="ECO:0000313" key="9">
    <source>
        <dbReference type="EMBL" id="KAF6017874.1"/>
    </source>
</evidence>
<organism evidence="9 10">
    <name type="scientific">Bugula neritina</name>
    <name type="common">Brown bryozoan</name>
    <name type="synonym">Sertularia neritina</name>
    <dbReference type="NCBI Taxonomy" id="10212"/>
    <lineage>
        <taxon>Eukaryota</taxon>
        <taxon>Metazoa</taxon>
        <taxon>Spiralia</taxon>
        <taxon>Lophotrochozoa</taxon>
        <taxon>Bryozoa</taxon>
        <taxon>Gymnolaemata</taxon>
        <taxon>Cheilostomatida</taxon>
        <taxon>Flustrina</taxon>
        <taxon>Buguloidea</taxon>
        <taxon>Bugulidae</taxon>
        <taxon>Bugula</taxon>
    </lineage>
</organism>
<evidence type="ECO:0000256" key="4">
    <source>
        <dbReference type="ARBA" id="ARBA00022729"/>
    </source>
</evidence>
<keyword evidence="7" id="KW-1015">Disulfide bond</keyword>
<protein>
    <submittedName>
        <fullName evidence="9">IGF2R</fullName>
    </submittedName>
</protein>
<dbReference type="GO" id="GO:0038023">
    <property type="term" value="F:signaling receptor activity"/>
    <property type="evidence" value="ECO:0007669"/>
    <property type="project" value="InterPro"/>
</dbReference>
<dbReference type="Gene3D" id="2.70.130.10">
    <property type="entry name" value="Mannose-6-phosphate receptor binding domain"/>
    <property type="match status" value="2"/>
</dbReference>
<dbReference type="GO" id="GO:0005537">
    <property type="term" value="F:D-mannose binding"/>
    <property type="evidence" value="ECO:0007669"/>
    <property type="project" value="InterPro"/>
</dbReference>
<evidence type="ECO:0000256" key="2">
    <source>
        <dbReference type="ARBA" id="ARBA00022448"/>
    </source>
</evidence>
<evidence type="ECO:0000256" key="5">
    <source>
        <dbReference type="ARBA" id="ARBA00022989"/>
    </source>
</evidence>
<dbReference type="SUPFAM" id="SSF50911">
    <property type="entry name" value="Mannose 6-phosphate receptor domain"/>
    <property type="match status" value="2"/>
</dbReference>
<dbReference type="OrthoDB" id="4504960at2759"/>
<dbReference type="GO" id="GO:0010008">
    <property type="term" value="C:endosome membrane"/>
    <property type="evidence" value="ECO:0007669"/>
    <property type="project" value="UniProtKB-SubCell"/>
</dbReference>
<dbReference type="PROSITE" id="PS51914">
    <property type="entry name" value="MRH"/>
    <property type="match status" value="1"/>
</dbReference>
<accession>A0A7J7IWT7</accession>
<sequence>MKGIDTWKSRLLLLMNMPRSIVVELLVILLCVWKSDTQKVCIEPVKGDLDIAALFWSNNAFQQASDPFKFNLCMGDKHQCKIELNNGTVIANNYNGVSTTDFSETLLTFNMGTGTNSVFLYFTCDPNTLGKPVLLDNQGGKYYFEWKSHIACKGSVATQNAAKPQMPCYIYNGDDLIDLTDMTNTTSYKVQKDSANYTLNICRNVTDVSGCDAAVCEGDKAVAIVTEETVLESAANGDVFVKYAKPDGKDCGTKITFKCPDSPYHATGPVFVSPSDGCDHVIDWYTMDACPSEDLFSSNYGKVYLASGAEFDYSIAMCGASVQDCSLTNDDGTRGHTVACQKKSLESAFHKNLGMSKFTKLRGETTPRAYYSH</sequence>
<dbReference type="PANTHER" id="PTHR15071">
    <property type="entry name" value="MANNOSE-6-PHOSPHATE RECEPTOR FAMILY MEMBER"/>
    <property type="match status" value="1"/>
</dbReference>
<evidence type="ECO:0000259" key="8">
    <source>
        <dbReference type="PROSITE" id="PS51914"/>
    </source>
</evidence>
<dbReference type="InterPro" id="IPR000479">
    <property type="entry name" value="CIMR_rpt"/>
</dbReference>
<proteinExistence type="predicted"/>
<dbReference type="GO" id="GO:0005802">
    <property type="term" value="C:trans-Golgi network"/>
    <property type="evidence" value="ECO:0007669"/>
    <property type="project" value="TreeGrafter"/>
</dbReference>